<dbReference type="InterPro" id="IPR036844">
    <property type="entry name" value="Hint_dom_sf"/>
</dbReference>
<comment type="caution">
    <text evidence="2">The sequence shown here is derived from an EMBL/GenBank/DDBJ whole genome shotgun (WGS) entry which is preliminary data.</text>
</comment>
<dbReference type="Pfam" id="PF13403">
    <property type="entry name" value="Hint_2"/>
    <property type="match status" value="1"/>
</dbReference>
<evidence type="ECO:0000313" key="3">
    <source>
        <dbReference type="Proteomes" id="UP001156613"/>
    </source>
</evidence>
<dbReference type="Proteomes" id="UP001156613">
    <property type="component" value="Unassembled WGS sequence"/>
</dbReference>
<proteinExistence type="predicted"/>
<keyword evidence="3" id="KW-1185">Reference proteome</keyword>
<evidence type="ECO:0000259" key="1">
    <source>
        <dbReference type="Pfam" id="PF13403"/>
    </source>
</evidence>
<sequence length="699" mass="73611">MTVNFIQSKQDFNELSRSREIELRERSQSFPPCFLEIYNIMTTPDWTTGDKYAWVGPKTGGDWNDVANWQYDGVAATHVPNTQTNQGTVTIPAGVTVTVSSSTTTLTNVNIKVSGTLDITSSSSALSVGNLEVASGGTANIARGLTASSSLQVDSNGATTFSNVTQDWSASPGLKPSVASGGTLNFDKSNITLGSVNGNGIAGNLNIYNGSVVKAASSNTTISGPITVSGANTSFTENSQLQSTLTLNDSAKATVTTYPADGTKVVFGTGHNTLVLPSDKYAANKLVLANLKEGDTLGVNGQTVTSATMTSDNVSLTTSSGTIAPKSVTYGSSYTSAPTGEQKVAVDTSSGNGVICFLAGSMILTPTGEIAVENLTVGDSVIVNVSGREEIRPVTWAGRRTMTVRADLPADEAGFPVRILKDAISAGVPHKDLLVTAEHCLFLDGKFIPARMLVNGRSIHYDLSVSSYDYFHIETAEHSVITANGLLTESYLNTGNRGSFQQDGSVISLGGSIKSWVEDAAAPLTTDRATVEPMFRVIAARAEAAALPKVAQDVTLTADADLHLVTEDGTVLRKMRETNGYAMFMLPQNVRTVRLVSRTSRPADVVGPFVDDRRQLGVLVGNVALYDAGSTTNLSAHLTEETLSGWSALEGQTARWTTGNAEIQITDRATHSIAMLGVQILSSSQYIVSDVKTAEAQTA</sequence>
<evidence type="ECO:0000313" key="2">
    <source>
        <dbReference type="EMBL" id="GLQ58414.1"/>
    </source>
</evidence>
<reference evidence="3" key="1">
    <citation type="journal article" date="2019" name="Int. J. Syst. Evol. Microbiol.">
        <title>The Global Catalogue of Microorganisms (GCM) 10K type strain sequencing project: providing services to taxonomists for standard genome sequencing and annotation.</title>
        <authorList>
            <consortium name="The Broad Institute Genomics Platform"/>
            <consortium name="The Broad Institute Genome Sequencing Center for Infectious Disease"/>
            <person name="Wu L."/>
            <person name="Ma J."/>
        </authorList>
    </citation>
    <scope>NUCLEOTIDE SEQUENCE [LARGE SCALE GENOMIC DNA]</scope>
    <source>
        <strain evidence="3">NBRC 3271</strain>
    </source>
</reference>
<dbReference type="EMBL" id="BSNT01000015">
    <property type="protein sequence ID" value="GLQ58414.1"/>
    <property type="molecule type" value="Genomic_DNA"/>
</dbReference>
<dbReference type="Gene3D" id="2.170.16.10">
    <property type="entry name" value="Hedgehog/Intein (Hint) domain"/>
    <property type="match status" value="1"/>
</dbReference>
<protein>
    <recommendedName>
        <fullName evidence="1">Hedgehog/Intein (Hint) domain-containing protein</fullName>
    </recommendedName>
</protein>
<organism evidence="2 3">
    <name type="scientific">Gluconobacter japonicus</name>
    <dbReference type="NCBI Taxonomy" id="376620"/>
    <lineage>
        <taxon>Bacteria</taxon>
        <taxon>Pseudomonadati</taxon>
        <taxon>Pseudomonadota</taxon>
        <taxon>Alphaproteobacteria</taxon>
        <taxon>Acetobacterales</taxon>
        <taxon>Acetobacteraceae</taxon>
        <taxon>Gluconobacter</taxon>
    </lineage>
</organism>
<accession>A0ABQ5WF31</accession>
<dbReference type="SUPFAM" id="SSF51294">
    <property type="entry name" value="Hedgehog/intein (Hint) domain"/>
    <property type="match status" value="1"/>
</dbReference>
<gene>
    <name evidence="2" type="ORF">GCM10010937_02160</name>
</gene>
<dbReference type="InterPro" id="IPR028992">
    <property type="entry name" value="Hedgehog/Intein_dom"/>
</dbReference>
<name>A0ABQ5WF31_GLUJA</name>
<feature type="domain" description="Hedgehog/Intein (Hint)" evidence="1">
    <location>
        <begin position="355"/>
        <end position="494"/>
    </location>
</feature>